<dbReference type="Gene3D" id="2.130.10.10">
    <property type="entry name" value="YVTN repeat-like/Quinoprotein amine dehydrogenase"/>
    <property type="match status" value="2"/>
</dbReference>
<dbReference type="KEGG" id="pbf:CFX0092_A0911"/>
<dbReference type="AlphaFoldDB" id="A0A160T0Z4"/>
<dbReference type="InterPro" id="IPR051344">
    <property type="entry name" value="Vgb"/>
</dbReference>
<dbReference type="SUPFAM" id="SSF101898">
    <property type="entry name" value="NHL repeat"/>
    <property type="match status" value="1"/>
</dbReference>
<accession>A0A160T0Z4</accession>
<dbReference type="OrthoDB" id="147661at2"/>
<dbReference type="EMBL" id="LN890655">
    <property type="protein sequence ID" value="CUS02789.2"/>
    <property type="molecule type" value="Genomic_DNA"/>
</dbReference>
<dbReference type="Proteomes" id="UP000215027">
    <property type="component" value="Chromosome I"/>
</dbReference>
<dbReference type="InterPro" id="IPR015943">
    <property type="entry name" value="WD40/YVTN_repeat-like_dom_sf"/>
</dbReference>
<gene>
    <name evidence="1" type="ORF">CFX0092_A0911</name>
</gene>
<keyword evidence="2" id="KW-1185">Reference proteome</keyword>
<dbReference type="PANTHER" id="PTHR40274">
    <property type="entry name" value="VIRGINIAMYCIN B LYASE"/>
    <property type="match status" value="1"/>
</dbReference>
<sequence>MMNIVTNRASRRVPLLWMAVVLVATMVMLSAVRPGAAESAASPYVTSYTVPYANSEPTHIISLGADEVWFTLQNDSAIGRLVVAGNGQPTFTRFPTPTANSAPYDLAYDGQYIWFTERQGNRIGRLTPGTGAISETVIPTADSQPTGITVTPDGNVWFVQRATNKIARYNPGGGTFDEFTYPTAGAQFEDVAAGRNDSIWATAPGLNQVIQLFPDNAPSQQFEIVPVLDFGLQPWPPAQIAVDDEKPWITAPSKDLVGRYAPGTLSYWRWYELFHEGTGARGLFLQRMGEYYYTWFTEPDGGRAGLLITHRSRATILTLFEQPLPGSSPRPMSITADPNGTAWITAPGVNAIMAWRQPYFYQGYLPATFGQ</sequence>
<dbReference type="GO" id="GO:0016829">
    <property type="term" value="F:lyase activity"/>
    <property type="evidence" value="ECO:0007669"/>
    <property type="project" value="UniProtKB-KW"/>
</dbReference>
<evidence type="ECO:0000313" key="2">
    <source>
        <dbReference type="Proteomes" id="UP000215027"/>
    </source>
</evidence>
<name>A0A160T0Z4_9CHLR</name>
<organism evidence="1 2">
    <name type="scientific">Candidatus Promineifilum breve</name>
    <dbReference type="NCBI Taxonomy" id="1806508"/>
    <lineage>
        <taxon>Bacteria</taxon>
        <taxon>Bacillati</taxon>
        <taxon>Chloroflexota</taxon>
        <taxon>Ardenticatenia</taxon>
        <taxon>Candidatus Promineifilales</taxon>
        <taxon>Candidatus Promineifilaceae</taxon>
        <taxon>Candidatus Promineifilum</taxon>
    </lineage>
</organism>
<evidence type="ECO:0000313" key="1">
    <source>
        <dbReference type="EMBL" id="CUS02789.2"/>
    </source>
</evidence>
<dbReference type="PANTHER" id="PTHR40274:SF3">
    <property type="entry name" value="VIRGINIAMYCIN B LYASE"/>
    <property type="match status" value="1"/>
</dbReference>
<dbReference type="Pfam" id="PF24684">
    <property type="entry name" value="Vgb_lyase"/>
    <property type="match status" value="1"/>
</dbReference>
<proteinExistence type="predicted"/>
<protein>
    <submittedName>
        <fullName evidence="1">Lyase-like protein</fullName>
    </submittedName>
</protein>
<reference evidence="1" key="1">
    <citation type="submission" date="2016-01" db="EMBL/GenBank/DDBJ databases">
        <authorList>
            <person name="Mcilroy J.S."/>
            <person name="Karst M S."/>
            <person name="Albertsen M."/>
        </authorList>
    </citation>
    <scope>NUCLEOTIDE SEQUENCE</scope>
    <source>
        <strain evidence="1">Cfx-K</strain>
    </source>
</reference>